<keyword evidence="7" id="KW-0472">Membrane</keyword>
<keyword evidence="7" id="KW-0812">Transmembrane</keyword>
<dbReference type="PANTHER" id="PTHR24408:SF58">
    <property type="entry name" value="TRANSCRIPTION FACTOR (TFIIIA), PUTATIVE (AFU_ORTHOLOGUE AFUA_1G05150)-RELATED"/>
    <property type="match status" value="1"/>
</dbReference>
<evidence type="ECO:0000313" key="9">
    <source>
        <dbReference type="EMBL" id="KAJ8973230.1"/>
    </source>
</evidence>
<keyword evidence="2" id="KW-0677">Repeat</keyword>
<evidence type="ECO:0000313" key="10">
    <source>
        <dbReference type="Proteomes" id="UP001162164"/>
    </source>
</evidence>
<organism evidence="9 10">
    <name type="scientific">Molorchus minor</name>
    <dbReference type="NCBI Taxonomy" id="1323400"/>
    <lineage>
        <taxon>Eukaryota</taxon>
        <taxon>Metazoa</taxon>
        <taxon>Ecdysozoa</taxon>
        <taxon>Arthropoda</taxon>
        <taxon>Hexapoda</taxon>
        <taxon>Insecta</taxon>
        <taxon>Pterygota</taxon>
        <taxon>Neoptera</taxon>
        <taxon>Endopterygota</taxon>
        <taxon>Coleoptera</taxon>
        <taxon>Polyphaga</taxon>
        <taxon>Cucujiformia</taxon>
        <taxon>Chrysomeloidea</taxon>
        <taxon>Cerambycidae</taxon>
        <taxon>Lamiinae</taxon>
        <taxon>Monochamini</taxon>
        <taxon>Molorchus</taxon>
    </lineage>
</organism>
<evidence type="ECO:0000256" key="7">
    <source>
        <dbReference type="SAM" id="Phobius"/>
    </source>
</evidence>
<reference evidence="9" key="1">
    <citation type="journal article" date="2023" name="Insect Mol. Biol.">
        <title>Genome sequencing provides insights into the evolution of gene families encoding plant cell wall-degrading enzymes in longhorned beetles.</title>
        <authorList>
            <person name="Shin N.R."/>
            <person name="Okamura Y."/>
            <person name="Kirsch R."/>
            <person name="Pauchet Y."/>
        </authorList>
    </citation>
    <scope>NUCLEOTIDE SEQUENCE</scope>
    <source>
        <strain evidence="9">MMC_N1</strain>
    </source>
</reference>
<dbReference type="Proteomes" id="UP001162164">
    <property type="component" value="Unassembled WGS sequence"/>
</dbReference>
<feature type="transmembrane region" description="Helical" evidence="7">
    <location>
        <begin position="31"/>
        <end position="48"/>
    </location>
</feature>
<proteinExistence type="predicted"/>
<feature type="compositionally biased region" description="Polar residues" evidence="6">
    <location>
        <begin position="485"/>
        <end position="506"/>
    </location>
</feature>
<dbReference type="InterPro" id="IPR036236">
    <property type="entry name" value="Znf_C2H2_sf"/>
</dbReference>
<keyword evidence="4" id="KW-0862">Zinc</keyword>
<keyword evidence="3 5" id="KW-0863">Zinc-finger</keyword>
<comment type="caution">
    <text evidence="9">The sequence shown here is derived from an EMBL/GenBank/DDBJ whole genome shotgun (WGS) entry which is preliminary data.</text>
</comment>
<dbReference type="PANTHER" id="PTHR24408">
    <property type="entry name" value="ZINC FINGER PROTEIN"/>
    <property type="match status" value="1"/>
</dbReference>
<evidence type="ECO:0000256" key="2">
    <source>
        <dbReference type="ARBA" id="ARBA00022737"/>
    </source>
</evidence>
<dbReference type="Pfam" id="PF13909">
    <property type="entry name" value="zf-H2C2_5"/>
    <property type="match status" value="1"/>
</dbReference>
<dbReference type="Pfam" id="PF00096">
    <property type="entry name" value="zf-C2H2"/>
    <property type="match status" value="1"/>
</dbReference>
<keyword evidence="10" id="KW-1185">Reference proteome</keyword>
<feature type="domain" description="C2H2-type" evidence="8">
    <location>
        <begin position="335"/>
        <end position="362"/>
    </location>
</feature>
<gene>
    <name evidence="9" type="ORF">NQ317_004140</name>
</gene>
<accession>A0ABQ9J5E1</accession>
<evidence type="ECO:0000256" key="1">
    <source>
        <dbReference type="ARBA" id="ARBA00022723"/>
    </source>
</evidence>
<dbReference type="SMART" id="SM00355">
    <property type="entry name" value="ZnF_C2H2"/>
    <property type="match status" value="8"/>
</dbReference>
<dbReference type="InterPro" id="IPR013087">
    <property type="entry name" value="Znf_C2H2_type"/>
</dbReference>
<evidence type="ECO:0000256" key="4">
    <source>
        <dbReference type="ARBA" id="ARBA00022833"/>
    </source>
</evidence>
<protein>
    <recommendedName>
        <fullName evidence="8">C2H2-type domain-containing protein</fullName>
    </recommendedName>
</protein>
<evidence type="ECO:0000256" key="6">
    <source>
        <dbReference type="SAM" id="MobiDB-lite"/>
    </source>
</evidence>
<feature type="domain" description="C2H2-type" evidence="8">
    <location>
        <begin position="273"/>
        <end position="300"/>
    </location>
</feature>
<evidence type="ECO:0000256" key="5">
    <source>
        <dbReference type="PROSITE-ProRule" id="PRU00042"/>
    </source>
</evidence>
<keyword evidence="7" id="KW-1133">Transmembrane helix</keyword>
<dbReference type="SUPFAM" id="SSF57667">
    <property type="entry name" value="beta-beta-alpha zinc fingers"/>
    <property type="match status" value="4"/>
</dbReference>
<sequence length="506" mass="58814">MEKRRNKAFAEICYAEISGTTGIRAVLGNRLLLQLLGLLCFLLLISTAPSPIPLCREPACIGSCLYSIIVENFVIRVIELKTFQTHSSEHSDNISSFLRKAGTHKHSRIDRHPSSITTEIQIPYSFKIYLCITKKVYHTTMESVTCASCVGIMTSYVNFAITCESTEEKINLYREIQQDEDIIKLGSILQFLGQGIQYNNVNIKKEVILDSLNYSSKRRDVKEELEVIDRREECKLKKVEIYRCEMCEYETKLKGSLKIHQLRHKDISEVQIFKCEICEYQTKHKANLKRHLLSHKDTSEVQIFKCEMCEFQTKHKGNLKTHLLSHKDISEVLRFKCEMCQYETRRRGDLKKHLLTHENISELPKFKCEMCDYQAKHIKYLKNHLLVHKDYSEVPIFKCETCEFQTKYAGALSRHLLNHKDVSEVQMFKCAMCEYQTKQKGDLKTHLVVHKDISEVQMFKCKMCGFQTRHRGSLKNHLVRHQPNSKEGQSDGDNNVINRENNSANG</sequence>
<dbReference type="PROSITE" id="PS50157">
    <property type="entry name" value="ZINC_FINGER_C2H2_2"/>
    <property type="match status" value="3"/>
</dbReference>
<dbReference type="EMBL" id="JAPWTJ010001212">
    <property type="protein sequence ID" value="KAJ8973230.1"/>
    <property type="molecule type" value="Genomic_DNA"/>
</dbReference>
<dbReference type="Gene3D" id="3.30.160.60">
    <property type="entry name" value="Classic Zinc Finger"/>
    <property type="match status" value="4"/>
</dbReference>
<feature type="region of interest" description="Disordered" evidence="6">
    <location>
        <begin position="481"/>
        <end position="506"/>
    </location>
</feature>
<feature type="domain" description="C2H2-type" evidence="8">
    <location>
        <begin position="459"/>
        <end position="486"/>
    </location>
</feature>
<evidence type="ECO:0000259" key="8">
    <source>
        <dbReference type="PROSITE" id="PS50157"/>
    </source>
</evidence>
<evidence type="ECO:0000256" key="3">
    <source>
        <dbReference type="ARBA" id="ARBA00022771"/>
    </source>
</evidence>
<keyword evidence="1" id="KW-0479">Metal-binding</keyword>
<name>A0ABQ9J5E1_9CUCU</name>